<feature type="domain" description="NAD(P)-binding" evidence="1">
    <location>
        <begin position="7"/>
        <end position="187"/>
    </location>
</feature>
<dbReference type="Pfam" id="PF13460">
    <property type="entry name" value="NAD_binding_10"/>
    <property type="match status" value="1"/>
</dbReference>
<proteinExistence type="predicted"/>
<dbReference type="PANTHER" id="PTHR15020">
    <property type="entry name" value="FLAVIN REDUCTASE-RELATED"/>
    <property type="match status" value="1"/>
</dbReference>
<evidence type="ECO:0000259" key="1">
    <source>
        <dbReference type="Pfam" id="PF13460"/>
    </source>
</evidence>
<dbReference type="InterPro" id="IPR016040">
    <property type="entry name" value="NAD(P)-bd_dom"/>
</dbReference>
<reference evidence="2 3" key="1">
    <citation type="journal article" date="2022" name="Evol. Bioinform. Online">
        <title>Draft Genome Sequence of Oceanobacillus jordanicus Strain GSFE11, a Halotolerant Plant Growth-Promoting Bacterial Endophyte Isolated From the Jordan Valley.</title>
        <authorList>
            <person name="Alhindi T."/>
            <person name="Albdaiwi R."/>
        </authorList>
    </citation>
    <scope>NUCLEOTIDE SEQUENCE [LARGE SCALE GENOMIC DNA]</scope>
    <source>
        <strain evidence="2 3">GSFE11</strain>
    </source>
</reference>
<gene>
    <name evidence="2" type="ORF">K3T81_09445</name>
</gene>
<evidence type="ECO:0000313" key="2">
    <source>
        <dbReference type="EMBL" id="MCG3419376.1"/>
    </source>
</evidence>
<dbReference type="RefSeq" id="WP_238019582.1">
    <property type="nucleotide sequence ID" value="NZ_JAIFZM010000006.1"/>
</dbReference>
<comment type="caution">
    <text evidence="2">The sequence shown here is derived from an EMBL/GenBank/DDBJ whole genome shotgun (WGS) entry which is preliminary data.</text>
</comment>
<organism evidence="2 3">
    <name type="scientific">Oceanobacillus jordanicus</name>
    <dbReference type="NCBI Taxonomy" id="2867266"/>
    <lineage>
        <taxon>Bacteria</taxon>
        <taxon>Bacillati</taxon>
        <taxon>Bacillota</taxon>
        <taxon>Bacilli</taxon>
        <taxon>Bacillales</taxon>
        <taxon>Bacillaceae</taxon>
        <taxon>Oceanobacillus</taxon>
    </lineage>
</organism>
<dbReference type="AlphaFoldDB" id="A0AAW5B4Q4"/>
<protein>
    <submittedName>
        <fullName evidence="2">SDR family oxidoreductase</fullName>
    </submittedName>
</protein>
<dbReference type="Proteomes" id="UP001199631">
    <property type="component" value="Unassembled WGS sequence"/>
</dbReference>
<sequence>MRVLVIGANGDVGKNIVKNIKNTKELEPVAMIRKEEQIDYFKDLGVETVLADLESDFEKAFHKIDAVIFAAGSGPNTGPDKTIIIDQEGAIEAADLARKNGVERFVLLSSMGADQPKEASDGKFYLYAKHRADEYLKSTNLNYTIVRPGALTDDPGEGKVNLQESGTEFGKVPREDVAAVIVHLLTKKEANGKVYEVVSGNKEVANVL</sequence>
<dbReference type="SUPFAM" id="SSF51735">
    <property type="entry name" value="NAD(P)-binding Rossmann-fold domains"/>
    <property type="match status" value="1"/>
</dbReference>
<evidence type="ECO:0000313" key="3">
    <source>
        <dbReference type="Proteomes" id="UP001199631"/>
    </source>
</evidence>
<dbReference type="CDD" id="cd05243">
    <property type="entry name" value="SDR_a5"/>
    <property type="match status" value="1"/>
</dbReference>
<name>A0AAW5B4Q4_9BACI</name>
<dbReference type="Gene3D" id="3.40.50.720">
    <property type="entry name" value="NAD(P)-binding Rossmann-like Domain"/>
    <property type="match status" value="1"/>
</dbReference>
<dbReference type="EMBL" id="JAIFZM010000006">
    <property type="protein sequence ID" value="MCG3419376.1"/>
    <property type="molecule type" value="Genomic_DNA"/>
</dbReference>
<accession>A0AAW5B4Q4</accession>
<dbReference type="InterPro" id="IPR036291">
    <property type="entry name" value="NAD(P)-bd_dom_sf"/>
</dbReference>
<dbReference type="PANTHER" id="PTHR15020:SF50">
    <property type="entry name" value="UPF0659 PROTEIN YMR090W"/>
    <property type="match status" value="1"/>
</dbReference>
<keyword evidence="3" id="KW-1185">Reference proteome</keyword>